<feature type="region of interest" description="Disordered" evidence="8">
    <location>
        <begin position="215"/>
        <end position="237"/>
    </location>
</feature>
<keyword evidence="11" id="KW-1185">Reference proteome</keyword>
<protein>
    <recommendedName>
        <fullName evidence="9">Homeobox domain-containing protein</fullName>
    </recommendedName>
</protein>
<evidence type="ECO:0000256" key="8">
    <source>
        <dbReference type="SAM" id="MobiDB-lite"/>
    </source>
</evidence>
<sequence length="359" mass="41841">MSSFISYCHEDLAFYKVVTLVADKLTYNDLLQSKQDGTLKNYETKTQTHINYNINTTNYPENNHNLFQMIKCHEDSLLRLHHLTAGRQINSTYEANYQNELSWYPKDFQRQYIKPVDYLAYEDMRRKFDDVKGVKERDTRKESEEEKEGKVDDRKKPRRNRTTFTSQQLAALEKVFEKTHYPDAFVREDLATRVNLTEARVQVWFQNRRAKFRRNERSALSSHRTSTSQNSPEPIPVPIGIPPADPRQEFNRNPKEPWLHHFQANNLNFNLGIPIGNSGLYQNDYTFMMQNVGNRQYTNSNALIAGQNIPNYGSTTDNSYGSCALIGGYNGSLQPAHHTSYNLNLRLRPHDFSINNITL</sequence>
<feature type="compositionally biased region" description="Basic and acidic residues" evidence="8">
    <location>
        <begin position="131"/>
        <end position="155"/>
    </location>
</feature>
<dbReference type="Gene3D" id="1.10.10.60">
    <property type="entry name" value="Homeodomain-like"/>
    <property type="match status" value="1"/>
</dbReference>
<dbReference type="GO" id="GO:0003677">
    <property type="term" value="F:DNA binding"/>
    <property type="evidence" value="ECO:0007669"/>
    <property type="project" value="UniProtKB-UniRule"/>
</dbReference>
<dbReference type="InterPro" id="IPR009057">
    <property type="entry name" value="Homeodomain-like_sf"/>
</dbReference>
<evidence type="ECO:0000256" key="3">
    <source>
        <dbReference type="ARBA" id="ARBA00023125"/>
    </source>
</evidence>
<evidence type="ECO:0000256" key="6">
    <source>
        <dbReference type="PROSITE-ProRule" id="PRU00108"/>
    </source>
</evidence>
<comment type="caution">
    <text evidence="10">The sequence shown here is derived from an EMBL/GenBank/DDBJ whole genome shotgun (WGS) entry which is preliminary data.</text>
</comment>
<keyword evidence="2" id="KW-0217">Developmental protein</keyword>
<dbReference type="InterPro" id="IPR017970">
    <property type="entry name" value="Homeobox_CS"/>
</dbReference>
<dbReference type="GO" id="GO:0005634">
    <property type="term" value="C:nucleus"/>
    <property type="evidence" value="ECO:0007669"/>
    <property type="project" value="UniProtKB-SubCell"/>
</dbReference>
<dbReference type="PROSITE" id="PS00027">
    <property type="entry name" value="HOMEOBOX_1"/>
    <property type="match status" value="1"/>
</dbReference>
<dbReference type="GO" id="GO:0000981">
    <property type="term" value="F:DNA-binding transcription factor activity, RNA polymerase II-specific"/>
    <property type="evidence" value="ECO:0007669"/>
    <property type="project" value="InterPro"/>
</dbReference>
<feature type="region of interest" description="Disordered" evidence="8">
    <location>
        <begin position="131"/>
        <end position="164"/>
    </location>
</feature>
<evidence type="ECO:0000256" key="1">
    <source>
        <dbReference type="ARBA" id="ARBA00004123"/>
    </source>
</evidence>
<feature type="domain" description="Homeobox" evidence="9">
    <location>
        <begin position="155"/>
        <end position="215"/>
    </location>
</feature>
<comment type="subcellular location">
    <subcellularLocation>
        <location evidence="1 6 7">Nucleus</location>
    </subcellularLocation>
</comment>
<dbReference type="Pfam" id="PF00046">
    <property type="entry name" value="Homeodomain"/>
    <property type="match status" value="1"/>
</dbReference>
<evidence type="ECO:0000256" key="5">
    <source>
        <dbReference type="ARBA" id="ARBA00023242"/>
    </source>
</evidence>
<evidence type="ECO:0000313" key="11">
    <source>
        <dbReference type="Proteomes" id="UP001153954"/>
    </source>
</evidence>
<proteinExistence type="predicted"/>
<dbReference type="AlphaFoldDB" id="A0AAU9UQP5"/>
<gene>
    <name evidence="10" type="ORF">EEDITHA_LOCUS15190</name>
</gene>
<dbReference type="CDD" id="cd00086">
    <property type="entry name" value="homeodomain"/>
    <property type="match status" value="1"/>
</dbReference>
<dbReference type="EMBL" id="CAKOGL010000022">
    <property type="protein sequence ID" value="CAH2100308.1"/>
    <property type="molecule type" value="Genomic_DNA"/>
</dbReference>
<dbReference type="PANTHER" id="PTHR46385">
    <property type="entry name" value="PAIRED MESODERM HOMEOBOX PROTEIN 1-RELATED"/>
    <property type="match status" value="1"/>
</dbReference>
<dbReference type="PANTHER" id="PTHR46385:SF4">
    <property type="entry name" value="PAIRED MESODERM HOMEOBOX PROTEIN 2-LIKE ISOFORM X1"/>
    <property type="match status" value="1"/>
</dbReference>
<reference evidence="10" key="1">
    <citation type="submission" date="2022-03" db="EMBL/GenBank/DDBJ databases">
        <authorList>
            <person name="Tunstrom K."/>
        </authorList>
    </citation>
    <scope>NUCLEOTIDE SEQUENCE</scope>
</reference>
<accession>A0AAU9UQP5</accession>
<keyword evidence="5 6" id="KW-0539">Nucleus</keyword>
<keyword evidence="4 6" id="KW-0371">Homeobox</keyword>
<keyword evidence="3 6" id="KW-0238">DNA-binding</keyword>
<dbReference type="InterPro" id="IPR043378">
    <property type="entry name" value="PRRX1/2"/>
</dbReference>
<evidence type="ECO:0000313" key="10">
    <source>
        <dbReference type="EMBL" id="CAH2100308.1"/>
    </source>
</evidence>
<feature type="compositionally biased region" description="Polar residues" evidence="8">
    <location>
        <begin position="218"/>
        <end position="231"/>
    </location>
</feature>
<dbReference type="Proteomes" id="UP001153954">
    <property type="component" value="Unassembled WGS sequence"/>
</dbReference>
<dbReference type="InterPro" id="IPR001356">
    <property type="entry name" value="HD"/>
</dbReference>
<evidence type="ECO:0000256" key="7">
    <source>
        <dbReference type="RuleBase" id="RU000682"/>
    </source>
</evidence>
<evidence type="ECO:0000259" key="9">
    <source>
        <dbReference type="PROSITE" id="PS50071"/>
    </source>
</evidence>
<dbReference type="PROSITE" id="PS50071">
    <property type="entry name" value="HOMEOBOX_2"/>
    <property type="match status" value="1"/>
</dbReference>
<dbReference type="SUPFAM" id="SSF46689">
    <property type="entry name" value="Homeodomain-like"/>
    <property type="match status" value="1"/>
</dbReference>
<organism evidence="10 11">
    <name type="scientific">Euphydryas editha</name>
    <name type="common">Edith's checkerspot</name>
    <dbReference type="NCBI Taxonomy" id="104508"/>
    <lineage>
        <taxon>Eukaryota</taxon>
        <taxon>Metazoa</taxon>
        <taxon>Ecdysozoa</taxon>
        <taxon>Arthropoda</taxon>
        <taxon>Hexapoda</taxon>
        <taxon>Insecta</taxon>
        <taxon>Pterygota</taxon>
        <taxon>Neoptera</taxon>
        <taxon>Endopterygota</taxon>
        <taxon>Lepidoptera</taxon>
        <taxon>Glossata</taxon>
        <taxon>Ditrysia</taxon>
        <taxon>Papilionoidea</taxon>
        <taxon>Nymphalidae</taxon>
        <taxon>Nymphalinae</taxon>
        <taxon>Euphydryas</taxon>
    </lineage>
</organism>
<evidence type="ECO:0000256" key="2">
    <source>
        <dbReference type="ARBA" id="ARBA00022473"/>
    </source>
</evidence>
<feature type="DNA-binding region" description="Homeobox" evidence="6">
    <location>
        <begin position="157"/>
        <end position="216"/>
    </location>
</feature>
<name>A0AAU9UQP5_EUPED</name>
<dbReference type="SMART" id="SM00389">
    <property type="entry name" value="HOX"/>
    <property type="match status" value="1"/>
</dbReference>
<dbReference type="FunFam" id="1.10.10.60:FF:000066">
    <property type="entry name" value="Paired mesoderm homeobox protein 1"/>
    <property type="match status" value="1"/>
</dbReference>
<evidence type="ECO:0000256" key="4">
    <source>
        <dbReference type="ARBA" id="ARBA00023155"/>
    </source>
</evidence>